<dbReference type="AlphaFoldDB" id="M5G037"/>
<protein>
    <submittedName>
        <fullName evidence="2">Uncharacterized protein</fullName>
    </submittedName>
</protein>
<keyword evidence="1" id="KW-1133">Transmembrane helix</keyword>
<dbReference type="Gene3D" id="3.40.50.11350">
    <property type="match status" value="1"/>
</dbReference>
<evidence type="ECO:0000313" key="3">
    <source>
        <dbReference type="Proteomes" id="UP000030653"/>
    </source>
</evidence>
<keyword evidence="3" id="KW-1185">Reference proteome</keyword>
<gene>
    <name evidence="2" type="ORF">DACRYDRAFT_102540</name>
</gene>
<dbReference type="RefSeq" id="XP_040624035.1">
    <property type="nucleotide sequence ID" value="XM_040767639.1"/>
</dbReference>
<dbReference type="GeneID" id="63682701"/>
<name>M5G037_DACPD</name>
<evidence type="ECO:0000313" key="2">
    <source>
        <dbReference type="EMBL" id="EJT97137.1"/>
    </source>
</evidence>
<dbReference type="CDD" id="cd11296">
    <property type="entry name" value="O-FucT_like"/>
    <property type="match status" value="1"/>
</dbReference>
<dbReference type="EMBL" id="JH795878">
    <property type="protein sequence ID" value="EJT97137.1"/>
    <property type="molecule type" value="Genomic_DNA"/>
</dbReference>
<reference evidence="2 3" key="1">
    <citation type="journal article" date="2012" name="Science">
        <title>The Paleozoic origin of enzymatic lignin decomposition reconstructed from 31 fungal genomes.</title>
        <authorList>
            <person name="Floudas D."/>
            <person name="Binder M."/>
            <person name="Riley R."/>
            <person name="Barry K."/>
            <person name="Blanchette R.A."/>
            <person name="Henrissat B."/>
            <person name="Martinez A.T."/>
            <person name="Otillar R."/>
            <person name="Spatafora J.W."/>
            <person name="Yadav J.S."/>
            <person name="Aerts A."/>
            <person name="Benoit I."/>
            <person name="Boyd A."/>
            <person name="Carlson A."/>
            <person name="Copeland A."/>
            <person name="Coutinho P.M."/>
            <person name="de Vries R.P."/>
            <person name="Ferreira P."/>
            <person name="Findley K."/>
            <person name="Foster B."/>
            <person name="Gaskell J."/>
            <person name="Glotzer D."/>
            <person name="Gorecki P."/>
            <person name="Heitman J."/>
            <person name="Hesse C."/>
            <person name="Hori C."/>
            <person name="Igarashi K."/>
            <person name="Jurgens J.A."/>
            <person name="Kallen N."/>
            <person name="Kersten P."/>
            <person name="Kohler A."/>
            <person name="Kuees U."/>
            <person name="Kumar T.K.A."/>
            <person name="Kuo A."/>
            <person name="LaButti K."/>
            <person name="Larrondo L.F."/>
            <person name="Lindquist E."/>
            <person name="Ling A."/>
            <person name="Lombard V."/>
            <person name="Lucas S."/>
            <person name="Lundell T."/>
            <person name="Martin R."/>
            <person name="McLaughlin D.J."/>
            <person name="Morgenstern I."/>
            <person name="Morin E."/>
            <person name="Murat C."/>
            <person name="Nagy L.G."/>
            <person name="Nolan M."/>
            <person name="Ohm R.A."/>
            <person name="Patyshakuliyeva A."/>
            <person name="Rokas A."/>
            <person name="Ruiz-Duenas F.J."/>
            <person name="Sabat G."/>
            <person name="Salamov A."/>
            <person name="Samejima M."/>
            <person name="Schmutz J."/>
            <person name="Slot J.C."/>
            <person name="St John F."/>
            <person name="Stenlid J."/>
            <person name="Sun H."/>
            <person name="Sun S."/>
            <person name="Syed K."/>
            <person name="Tsang A."/>
            <person name="Wiebenga A."/>
            <person name="Young D."/>
            <person name="Pisabarro A."/>
            <person name="Eastwood D.C."/>
            <person name="Martin F."/>
            <person name="Cullen D."/>
            <person name="Grigoriev I.V."/>
            <person name="Hibbett D.S."/>
        </authorList>
    </citation>
    <scope>NUCLEOTIDE SEQUENCE [LARGE SCALE GENOMIC DNA]</scope>
    <source>
        <strain evidence="2 3">DJM-731 SS1</strain>
    </source>
</reference>
<sequence length="623" mass="70116">MAPASFADPSAQAEPTLVLHLGSLLRRAQVNRMRPAPPYSLLLTGSGPSSPTTTYFPLRYIHPPRSCRSNLIIGLTCMTLVSLWTLATILVFDPPRSLDNLHPSWWPEASSVPASVDQAEMLKMMVEQTDGYYTRDWSLWLGWNNIRYILETSILQASLLNRTLIVPSHVYMRSCEYPQAACAAFAPQVNRGDAVGIDEWRGLPQEEQQAWVLPIERMVDIDRLRGAGWSVVTGVEFNSLEGLDQWEMGNGTFPRELPFPKDINAHAPLTIYHIPNEAYEPNNTIRIDQPLPPSPIPPKGSFPIIQQTLAALQPLLESLRSGLPVAWREAAAYVKRDLGYGIEDDDVEMAIRWAGFARIWSLGLLWDMTKTVSTPSSHLIDPSAAQSWTMQFAGLEERIVHLEGEMHMGHPPGGLYFTTAQAANDYATMVVSDVRHVREVELLGERLAEKMYERVGGRMWSAAHMRRGDFIRYVWATGQSLRSHLLRVVYEMDHGRELLSRIQLETPPRRPRIAGFPLDETIWAREPPALDDPYYVATDERKASSLTLIHENRGVVLADLLTELDREELVGWPLLFTDVLSQVEQEMMARAPYFFGSRMSSVSGGVLNMRVAHGRDPRTGFVG</sequence>
<evidence type="ECO:0000256" key="1">
    <source>
        <dbReference type="SAM" id="Phobius"/>
    </source>
</evidence>
<proteinExistence type="predicted"/>
<keyword evidence="1" id="KW-0472">Membrane</keyword>
<dbReference type="STRING" id="1858805.M5G037"/>
<keyword evidence="1" id="KW-0812">Transmembrane</keyword>
<dbReference type="OrthoDB" id="3345970at2759"/>
<accession>M5G037</accession>
<dbReference type="Proteomes" id="UP000030653">
    <property type="component" value="Unassembled WGS sequence"/>
</dbReference>
<organism evidence="2 3">
    <name type="scientific">Dacryopinax primogenitus (strain DJM 731)</name>
    <name type="common">Brown rot fungus</name>
    <dbReference type="NCBI Taxonomy" id="1858805"/>
    <lineage>
        <taxon>Eukaryota</taxon>
        <taxon>Fungi</taxon>
        <taxon>Dikarya</taxon>
        <taxon>Basidiomycota</taxon>
        <taxon>Agaricomycotina</taxon>
        <taxon>Dacrymycetes</taxon>
        <taxon>Dacrymycetales</taxon>
        <taxon>Dacrymycetaceae</taxon>
        <taxon>Dacryopinax</taxon>
    </lineage>
</organism>
<feature type="transmembrane region" description="Helical" evidence="1">
    <location>
        <begin position="71"/>
        <end position="92"/>
    </location>
</feature>
<dbReference type="HOGENOM" id="CLU_026393_1_0_1"/>